<dbReference type="AlphaFoldDB" id="A0AAF1C6H6"/>
<feature type="domain" description="GGDEF" evidence="4">
    <location>
        <begin position="185"/>
        <end position="318"/>
    </location>
</feature>
<dbReference type="FunFam" id="3.20.20.450:FF:000001">
    <property type="entry name" value="Cyclic di-GMP phosphodiesterase yahA"/>
    <property type="match status" value="1"/>
</dbReference>
<dbReference type="InterPro" id="IPR001789">
    <property type="entry name" value="Sig_transdc_resp-reg_receiver"/>
</dbReference>
<evidence type="ECO:0000256" key="1">
    <source>
        <dbReference type="PROSITE-ProRule" id="PRU00169"/>
    </source>
</evidence>
<dbReference type="SUPFAM" id="SSF55073">
    <property type="entry name" value="Nucleotide cyclase"/>
    <property type="match status" value="1"/>
</dbReference>
<dbReference type="PROSITE" id="PS50110">
    <property type="entry name" value="RESPONSE_REGULATORY"/>
    <property type="match status" value="1"/>
</dbReference>
<dbReference type="Gene3D" id="3.20.20.450">
    <property type="entry name" value="EAL domain"/>
    <property type="match status" value="1"/>
</dbReference>
<dbReference type="Gene3D" id="3.40.50.2300">
    <property type="match status" value="1"/>
</dbReference>
<feature type="domain" description="Response regulatory" evidence="2">
    <location>
        <begin position="12"/>
        <end position="128"/>
    </location>
</feature>
<dbReference type="SMART" id="SM00052">
    <property type="entry name" value="EAL"/>
    <property type="match status" value="1"/>
</dbReference>
<dbReference type="CDD" id="cd01948">
    <property type="entry name" value="EAL"/>
    <property type="match status" value="1"/>
</dbReference>
<evidence type="ECO:0000259" key="3">
    <source>
        <dbReference type="PROSITE" id="PS50883"/>
    </source>
</evidence>
<dbReference type="Pfam" id="PF00990">
    <property type="entry name" value="GGDEF"/>
    <property type="match status" value="1"/>
</dbReference>
<evidence type="ECO:0000313" key="5">
    <source>
        <dbReference type="EMBL" id="WPF90310.1"/>
    </source>
</evidence>
<dbReference type="PROSITE" id="PS50883">
    <property type="entry name" value="EAL"/>
    <property type="match status" value="1"/>
</dbReference>
<dbReference type="CDD" id="cd01949">
    <property type="entry name" value="GGDEF"/>
    <property type="match status" value="1"/>
</dbReference>
<dbReference type="InterPro" id="IPR029787">
    <property type="entry name" value="Nucleotide_cyclase"/>
</dbReference>
<protein>
    <submittedName>
        <fullName evidence="5">EAL domain-containing protein</fullName>
    </submittedName>
</protein>
<dbReference type="NCBIfam" id="TIGR00254">
    <property type="entry name" value="GGDEF"/>
    <property type="match status" value="1"/>
</dbReference>
<dbReference type="Pfam" id="PF00563">
    <property type="entry name" value="EAL"/>
    <property type="match status" value="1"/>
</dbReference>
<dbReference type="SMART" id="SM00448">
    <property type="entry name" value="REC"/>
    <property type="match status" value="1"/>
</dbReference>
<name>A0AAF1C6H6_9CHRO</name>
<dbReference type="PANTHER" id="PTHR33121:SF70">
    <property type="entry name" value="SIGNALING PROTEIN YKOW"/>
    <property type="match status" value="1"/>
</dbReference>
<dbReference type="InterPro" id="IPR011006">
    <property type="entry name" value="CheY-like_superfamily"/>
</dbReference>
<organism evidence="5">
    <name type="scientific">Cyanobacterium aponinum AL20115</name>
    <dbReference type="NCBI Taxonomy" id="3090662"/>
    <lineage>
        <taxon>Bacteria</taxon>
        <taxon>Bacillati</taxon>
        <taxon>Cyanobacteriota</taxon>
        <taxon>Cyanophyceae</taxon>
        <taxon>Oscillatoriophycideae</taxon>
        <taxon>Chroococcales</taxon>
        <taxon>Geminocystaceae</taxon>
        <taxon>Cyanobacterium</taxon>
    </lineage>
</organism>
<dbReference type="GO" id="GO:0000160">
    <property type="term" value="P:phosphorelay signal transduction system"/>
    <property type="evidence" value="ECO:0007669"/>
    <property type="project" value="InterPro"/>
</dbReference>
<evidence type="ECO:0000259" key="2">
    <source>
        <dbReference type="PROSITE" id="PS50110"/>
    </source>
</evidence>
<dbReference type="Gene3D" id="3.30.70.270">
    <property type="match status" value="1"/>
</dbReference>
<dbReference type="InterPro" id="IPR043128">
    <property type="entry name" value="Rev_trsase/Diguanyl_cyclase"/>
</dbReference>
<gene>
    <name evidence="5" type="ORF">SAY89_08580</name>
</gene>
<dbReference type="Pfam" id="PF00072">
    <property type="entry name" value="Response_reg"/>
    <property type="match status" value="1"/>
</dbReference>
<dbReference type="EMBL" id="CP138348">
    <property type="protein sequence ID" value="WPF90310.1"/>
    <property type="molecule type" value="Genomic_DNA"/>
</dbReference>
<dbReference type="SMART" id="SM00267">
    <property type="entry name" value="GGDEF"/>
    <property type="match status" value="1"/>
</dbReference>
<dbReference type="CDD" id="cd19920">
    <property type="entry name" value="REC_PA4781-like"/>
    <property type="match status" value="1"/>
</dbReference>
<dbReference type="InterPro" id="IPR000160">
    <property type="entry name" value="GGDEF_dom"/>
</dbReference>
<dbReference type="PANTHER" id="PTHR33121">
    <property type="entry name" value="CYCLIC DI-GMP PHOSPHODIESTERASE PDEF"/>
    <property type="match status" value="1"/>
</dbReference>
<dbReference type="InterPro" id="IPR035919">
    <property type="entry name" value="EAL_sf"/>
</dbReference>
<dbReference type="SUPFAM" id="SSF141868">
    <property type="entry name" value="EAL domain-like"/>
    <property type="match status" value="1"/>
</dbReference>
<feature type="domain" description="EAL" evidence="3">
    <location>
        <begin position="327"/>
        <end position="581"/>
    </location>
</feature>
<sequence>MVSFNQKNNTQKILIVDDQPENIHILMEILGKFYKIIAATNGQKAIELAQKHPQPDLILLDVMMPDIDGYEVCQQLKKNFRTKDIPIIFVTALGEIDDEMKGLEIGAVDYLIKPINPYIVQARVKNHLTIRTLYRKLQRANSILEEKVKERTAQLEKMIMVDSLTGLPSKVALVEEIKSIMGTNSLFALIQLDFSRFSLINSSLGHEIGDRFLQTIALHIQKCLREKDFIARMGADNFYLLLRERENKEEIIKFTESILNSFRNSFKVNEYEIFVNCNLGIVFSDKNYKQELELLRDVDTALHKAKQKGQNKYYIFDNSIREIAQKRLQLELDLRKAIKEEQFTVFYQPIIDLLKEKTYGFEALIRWQHPTKGMISPFEFIPCLEESGLITTVGLWVFEKACQQQVIWQENFSHPLYISINLSPYQFSHHSLLNDIDDIIEKTGINPECIKIEITESALIENIEKAIHILNDFKARKIKISLDDFGTGYSSLSYLHTIPVDYLKIDRSFIRNSNNNQKNADLVEIIILLAHKLKMKVIAEGCETKEDLEKLKNLNCEYSQGYFFSKPIPAQETIPFLTKTYRTLEGYNSI</sequence>
<dbReference type="InterPro" id="IPR001633">
    <property type="entry name" value="EAL_dom"/>
</dbReference>
<dbReference type="SUPFAM" id="SSF52172">
    <property type="entry name" value="CheY-like"/>
    <property type="match status" value="1"/>
</dbReference>
<dbReference type="GO" id="GO:0071111">
    <property type="term" value="F:cyclic-guanylate-specific phosphodiesterase activity"/>
    <property type="evidence" value="ECO:0007669"/>
    <property type="project" value="InterPro"/>
</dbReference>
<evidence type="ECO:0000259" key="4">
    <source>
        <dbReference type="PROSITE" id="PS50887"/>
    </source>
</evidence>
<feature type="modified residue" description="4-aspartylphosphate" evidence="1">
    <location>
        <position position="61"/>
    </location>
</feature>
<dbReference type="RefSeq" id="WP_320002280.1">
    <property type="nucleotide sequence ID" value="NZ_CP138348.1"/>
</dbReference>
<accession>A0AAF1C6H6</accession>
<dbReference type="PROSITE" id="PS50887">
    <property type="entry name" value="GGDEF"/>
    <property type="match status" value="1"/>
</dbReference>
<dbReference type="InterPro" id="IPR050706">
    <property type="entry name" value="Cyclic-di-GMP_PDE-like"/>
</dbReference>
<reference evidence="5" key="1">
    <citation type="submission" date="2023-11" db="EMBL/GenBank/DDBJ databases">
        <title>Genome sequence of Cyanobacterium aponinum BCRC AL20115.</title>
        <authorList>
            <person name="Chang H.-Y."/>
            <person name="Lin K.-M."/>
            <person name="Hsueh H.-T."/>
            <person name="Chu H.-A."/>
            <person name="Kuo C.-H."/>
        </authorList>
    </citation>
    <scope>NUCLEOTIDE SEQUENCE</scope>
    <source>
        <strain evidence="5">AL20115</strain>
    </source>
</reference>
<keyword evidence="1" id="KW-0597">Phosphoprotein</keyword>
<proteinExistence type="predicted"/>